<keyword evidence="3" id="KW-1185">Reference proteome</keyword>
<evidence type="ECO:0000313" key="3">
    <source>
        <dbReference type="Proteomes" id="UP000225844"/>
    </source>
</evidence>
<dbReference type="Pfam" id="PF23972">
    <property type="entry name" value="DUF7298"/>
    <property type="match status" value="1"/>
</dbReference>
<accession>A0A0K1Y9B4</accession>
<evidence type="ECO:0000259" key="1">
    <source>
        <dbReference type="Pfam" id="PF23972"/>
    </source>
</evidence>
<reference evidence="2 3" key="1">
    <citation type="submission" date="2015-06" db="EMBL/GenBank/DDBJ databases">
        <authorList>
            <person name="Zinanti J.F."/>
            <person name="Ahmed T."/>
            <person name="Alvarez G.E."/>
            <person name="Cox E.C."/>
            <person name="Garcia C."/>
            <person name="Layton S.R."/>
            <person name="Bhuiyan S."/>
            <person name="Donegan-Quick R."/>
            <person name="Benjamin R.C."/>
            <person name="Hughes L.E."/>
            <person name="Bradley K.W."/>
            <person name="Asai D.J."/>
            <person name="Bowman C.A."/>
            <person name="Russell D.A."/>
            <person name="Pope W.H."/>
            <person name="Jacobs-Sera D."/>
            <person name="Hendrix R.W."/>
            <person name="Hatfull G.F."/>
        </authorList>
    </citation>
    <scope>NUCLEOTIDE SEQUENCE [LARGE SCALE GENOMIC DNA]</scope>
</reference>
<dbReference type="EMBL" id="KT124228">
    <property type="protein sequence ID" value="AKY03479.1"/>
    <property type="molecule type" value="Genomic_DNA"/>
</dbReference>
<evidence type="ECO:0000313" key="2">
    <source>
        <dbReference type="EMBL" id="AKY03479.1"/>
    </source>
</evidence>
<sequence>MGLNIWPPQISANIARGIVYHQAITANTAYIGDTETIVYPHTFQAAQGRTYKFTYNLLVVDADGVGDTTPPGAKNAAHLYGRWASGTTVTSSSTVVAQKYHTIFSDSSDRDTGTMLVGYVVNPPAGQVTVGLGLRVRIASGTNGMTRILPGGGSYFAVEDVGSALA</sequence>
<organism evidence="2 3">
    <name type="scientific">Streptomyces phage Danzina</name>
    <dbReference type="NCBI Taxonomy" id="1690427"/>
    <lineage>
        <taxon>Viruses</taxon>
        <taxon>Duplodnaviria</taxon>
        <taxon>Heunggongvirae</taxon>
        <taxon>Uroviricota</taxon>
        <taxon>Caudoviricetes</taxon>
        <taxon>Arquatrovirinae</taxon>
        <taxon>Likavirus</taxon>
        <taxon>Likavirus danzina</taxon>
    </lineage>
</organism>
<name>A0A0K1Y9B4_9CAUD</name>
<dbReference type="InterPro" id="IPR055722">
    <property type="entry name" value="DUF7298"/>
</dbReference>
<gene>
    <name evidence="2" type="ORF">SEA_DANZINA_24</name>
</gene>
<dbReference type="Proteomes" id="UP000225844">
    <property type="component" value="Segment"/>
</dbReference>
<feature type="domain" description="DUF7298" evidence="1">
    <location>
        <begin position="1"/>
        <end position="164"/>
    </location>
</feature>
<protein>
    <recommendedName>
        <fullName evidence="1">DUF7298 domain-containing protein</fullName>
    </recommendedName>
</protein>
<proteinExistence type="predicted"/>